<name>I4C1U1_DESTA</name>
<dbReference type="AlphaFoldDB" id="I4C1U1"/>
<evidence type="ECO:0000313" key="2">
    <source>
        <dbReference type="Proteomes" id="UP000006055"/>
    </source>
</evidence>
<accession>I4C1U1</accession>
<dbReference type="EMBL" id="CP003360">
    <property type="protein sequence ID" value="AFM23532.1"/>
    <property type="molecule type" value="Genomic_DNA"/>
</dbReference>
<dbReference type="HOGENOM" id="CLU_2166923_0_0_7"/>
<sequence>MRGRRTGYGVSLDNRRVNHRMAPKRVALKYCGGCDPGFDRVEYFNRVRSAAGEAIEWVTLEDSDFGAILVISGCETACPGVSIDPSAYHCIVSVKDDRFDPQEVVDTLLK</sequence>
<gene>
    <name evidence="1" type="ordered locus">Desti_0808</name>
</gene>
<protein>
    <submittedName>
        <fullName evidence="1">Uncharacterized protein</fullName>
    </submittedName>
</protein>
<dbReference type="Proteomes" id="UP000006055">
    <property type="component" value="Chromosome"/>
</dbReference>
<reference evidence="2" key="1">
    <citation type="submission" date="2012-06" db="EMBL/GenBank/DDBJ databases">
        <title>Complete sequence of chromosome of Desulfomonile tiedjei DSM 6799.</title>
        <authorList>
            <person name="Lucas S."/>
            <person name="Copeland A."/>
            <person name="Lapidus A."/>
            <person name="Glavina del Rio T."/>
            <person name="Dalin E."/>
            <person name="Tice H."/>
            <person name="Bruce D."/>
            <person name="Goodwin L."/>
            <person name="Pitluck S."/>
            <person name="Peters L."/>
            <person name="Ovchinnikova G."/>
            <person name="Zeytun A."/>
            <person name="Lu M."/>
            <person name="Kyrpides N."/>
            <person name="Mavromatis K."/>
            <person name="Ivanova N."/>
            <person name="Brettin T."/>
            <person name="Detter J.C."/>
            <person name="Han C."/>
            <person name="Larimer F."/>
            <person name="Land M."/>
            <person name="Hauser L."/>
            <person name="Markowitz V."/>
            <person name="Cheng J.-F."/>
            <person name="Hugenholtz P."/>
            <person name="Woyke T."/>
            <person name="Wu D."/>
            <person name="Spring S."/>
            <person name="Schroeder M."/>
            <person name="Brambilla E."/>
            <person name="Klenk H.-P."/>
            <person name="Eisen J.A."/>
        </authorList>
    </citation>
    <scope>NUCLEOTIDE SEQUENCE [LARGE SCALE GENOMIC DNA]</scope>
    <source>
        <strain evidence="2">ATCC 49306 / DSM 6799 / DCB-1</strain>
    </source>
</reference>
<keyword evidence="2" id="KW-1185">Reference proteome</keyword>
<organism evidence="1 2">
    <name type="scientific">Desulfomonile tiedjei (strain ATCC 49306 / DSM 6799 / DCB-1)</name>
    <dbReference type="NCBI Taxonomy" id="706587"/>
    <lineage>
        <taxon>Bacteria</taxon>
        <taxon>Pseudomonadati</taxon>
        <taxon>Thermodesulfobacteriota</taxon>
        <taxon>Desulfomonilia</taxon>
        <taxon>Desulfomonilales</taxon>
        <taxon>Desulfomonilaceae</taxon>
        <taxon>Desulfomonile</taxon>
    </lineage>
</organism>
<evidence type="ECO:0000313" key="1">
    <source>
        <dbReference type="EMBL" id="AFM23532.1"/>
    </source>
</evidence>
<proteinExistence type="predicted"/>
<dbReference type="STRING" id="706587.Desti_0808"/>
<dbReference type="KEGG" id="dti:Desti_0808"/>